<dbReference type="PROSITE" id="PS00202">
    <property type="entry name" value="RUBREDOXIN"/>
    <property type="match status" value="1"/>
</dbReference>
<dbReference type="EMBL" id="CAJNJA010027676">
    <property type="protein sequence ID" value="CAE7582277.1"/>
    <property type="molecule type" value="Genomic_DNA"/>
</dbReference>
<sequence>MTARVLLALAYSLSLSAGWPSLYTDCSVFPDLGEPQPRGPASVRKVGWRNHPPLALLCEPRPPTSFEWCLGHCSFRQGEQNCSLSKCTCKEHCMGTQDVCLGAGAPQIPSHYSLPDALAAQPGRTKLLLDGQPASSYMQGVKHRLTVVPDGDSSSASTWFLLDSGVGSFSMLKGAIGNWQLKCDGTRASFVSETNAPVDLFWTAPQHSNEPVALRVAAATSMGNLTLNAAVLNSRAKSTPPPGEIGYFCTVTQAAQVNGTGSPVPMKQCMTMPAGTAGASSKSDCEASCFQGGGTYLCARCSHVYDPVKDGNGSAFEDLPDSWRCPLCGAPKSAYAKQLTETGKALWVHTYI</sequence>
<dbReference type="AlphaFoldDB" id="A0A812UK08"/>
<dbReference type="CDD" id="cd00730">
    <property type="entry name" value="rubredoxin"/>
    <property type="match status" value="1"/>
</dbReference>
<name>A0A812UK08_9DINO</name>
<dbReference type="SUPFAM" id="SSF57802">
    <property type="entry name" value="Rubredoxin-like"/>
    <property type="match status" value="1"/>
</dbReference>
<keyword evidence="5" id="KW-0732">Signal</keyword>
<feature type="domain" description="Rubredoxin-like" evidence="6">
    <location>
        <begin position="293"/>
        <end position="338"/>
    </location>
</feature>
<feature type="chain" id="PRO_5033057617" description="Rubredoxin-like domain-containing protein" evidence="5">
    <location>
        <begin position="19"/>
        <end position="352"/>
    </location>
</feature>
<gene>
    <name evidence="7" type="ORF">SNEC2469_LOCUS16903</name>
</gene>
<dbReference type="GO" id="GO:0005506">
    <property type="term" value="F:iron ion binding"/>
    <property type="evidence" value="ECO:0007669"/>
    <property type="project" value="InterPro"/>
</dbReference>
<dbReference type="OrthoDB" id="408899at2759"/>
<feature type="signal peptide" evidence="5">
    <location>
        <begin position="1"/>
        <end position="18"/>
    </location>
</feature>
<keyword evidence="3" id="KW-0249">Electron transport</keyword>
<evidence type="ECO:0000313" key="7">
    <source>
        <dbReference type="EMBL" id="CAE7582277.1"/>
    </source>
</evidence>
<dbReference type="Gene3D" id="2.20.28.10">
    <property type="match status" value="1"/>
</dbReference>
<keyword evidence="4" id="KW-0408">Iron</keyword>
<evidence type="ECO:0000313" key="8">
    <source>
        <dbReference type="Proteomes" id="UP000601435"/>
    </source>
</evidence>
<organism evidence="7 8">
    <name type="scientific">Symbiodinium necroappetens</name>
    <dbReference type="NCBI Taxonomy" id="1628268"/>
    <lineage>
        <taxon>Eukaryota</taxon>
        <taxon>Sar</taxon>
        <taxon>Alveolata</taxon>
        <taxon>Dinophyceae</taxon>
        <taxon>Suessiales</taxon>
        <taxon>Symbiodiniaceae</taxon>
        <taxon>Symbiodinium</taxon>
    </lineage>
</organism>
<evidence type="ECO:0000256" key="3">
    <source>
        <dbReference type="ARBA" id="ARBA00022982"/>
    </source>
</evidence>
<dbReference type="PRINTS" id="PR00163">
    <property type="entry name" value="RUBREDOXIN"/>
</dbReference>
<dbReference type="InterPro" id="IPR024934">
    <property type="entry name" value="Rubredoxin-like_dom"/>
</dbReference>
<dbReference type="PROSITE" id="PS50903">
    <property type="entry name" value="RUBREDOXIN_LIKE"/>
    <property type="match status" value="1"/>
</dbReference>
<dbReference type="Proteomes" id="UP000601435">
    <property type="component" value="Unassembled WGS sequence"/>
</dbReference>
<keyword evidence="1" id="KW-0813">Transport</keyword>
<evidence type="ECO:0000256" key="4">
    <source>
        <dbReference type="ARBA" id="ARBA00023004"/>
    </source>
</evidence>
<dbReference type="InterPro" id="IPR018527">
    <property type="entry name" value="Rubredoxin_Fe_BS"/>
</dbReference>
<keyword evidence="2" id="KW-0479">Metal-binding</keyword>
<comment type="caution">
    <text evidence="7">The sequence shown here is derived from an EMBL/GenBank/DDBJ whole genome shotgun (WGS) entry which is preliminary data.</text>
</comment>
<dbReference type="InterPro" id="IPR024935">
    <property type="entry name" value="Rubredoxin_dom"/>
</dbReference>
<dbReference type="Pfam" id="PF00301">
    <property type="entry name" value="Rubredoxin"/>
    <property type="match status" value="1"/>
</dbReference>
<reference evidence="7" key="1">
    <citation type="submission" date="2021-02" db="EMBL/GenBank/DDBJ databases">
        <authorList>
            <person name="Dougan E. K."/>
            <person name="Rhodes N."/>
            <person name="Thang M."/>
            <person name="Chan C."/>
        </authorList>
    </citation>
    <scope>NUCLEOTIDE SEQUENCE</scope>
</reference>
<evidence type="ECO:0000256" key="5">
    <source>
        <dbReference type="SAM" id="SignalP"/>
    </source>
</evidence>
<proteinExistence type="predicted"/>
<evidence type="ECO:0000256" key="1">
    <source>
        <dbReference type="ARBA" id="ARBA00022448"/>
    </source>
</evidence>
<protein>
    <recommendedName>
        <fullName evidence="6">Rubredoxin-like domain-containing protein</fullName>
    </recommendedName>
</protein>
<accession>A0A812UK08</accession>
<keyword evidence="8" id="KW-1185">Reference proteome</keyword>
<evidence type="ECO:0000259" key="6">
    <source>
        <dbReference type="PROSITE" id="PS50903"/>
    </source>
</evidence>
<evidence type="ECO:0000256" key="2">
    <source>
        <dbReference type="ARBA" id="ARBA00022723"/>
    </source>
</evidence>